<gene>
    <name evidence="1" type="ORF">CBOVIS_LOCUS12949</name>
</gene>
<organism evidence="1 2">
    <name type="scientific">Caenorhabditis bovis</name>
    <dbReference type="NCBI Taxonomy" id="2654633"/>
    <lineage>
        <taxon>Eukaryota</taxon>
        <taxon>Metazoa</taxon>
        <taxon>Ecdysozoa</taxon>
        <taxon>Nematoda</taxon>
        <taxon>Chromadorea</taxon>
        <taxon>Rhabditida</taxon>
        <taxon>Rhabditina</taxon>
        <taxon>Rhabditomorpha</taxon>
        <taxon>Rhabditoidea</taxon>
        <taxon>Rhabditidae</taxon>
        <taxon>Peloderinae</taxon>
        <taxon>Caenorhabditis</taxon>
    </lineage>
</organism>
<keyword evidence="2" id="KW-1185">Reference proteome</keyword>
<dbReference type="EMBL" id="CADEPM010000014">
    <property type="protein sequence ID" value="CAB3411567.1"/>
    <property type="molecule type" value="Genomic_DNA"/>
</dbReference>
<protein>
    <submittedName>
        <fullName evidence="1">Uncharacterized protein</fullName>
    </submittedName>
</protein>
<name>A0A8S1FGE3_9PELO</name>
<dbReference type="Proteomes" id="UP000494206">
    <property type="component" value="Unassembled WGS sequence"/>
</dbReference>
<dbReference type="AlphaFoldDB" id="A0A8S1FGE3"/>
<sequence length="126" mass="15624">MSRYRHLYTIWEEPEPVEERVWKDYEDRWKRLRHSLNVGLDLMMEKYDISLERHCALLYIIQVLMKRFMELSSNFSDNKTHTFEQIQDEYEEAIDLHDEIIIEYEKAQNYRPGMKLKRFEYSGHQD</sequence>
<reference evidence="1 2" key="1">
    <citation type="submission" date="2020-04" db="EMBL/GenBank/DDBJ databases">
        <authorList>
            <person name="Laetsch R D."/>
            <person name="Stevens L."/>
            <person name="Kumar S."/>
            <person name="Blaxter L. M."/>
        </authorList>
    </citation>
    <scope>NUCLEOTIDE SEQUENCE [LARGE SCALE GENOMIC DNA]</scope>
</reference>
<comment type="caution">
    <text evidence="1">The sequence shown here is derived from an EMBL/GenBank/DDBJ whole genome shotgun (WGS) entry which is preliminary data.</text>
</comment>
<evidence type="ECO:0000313" key="2">
    <source>
        <dbReference type="Proteomes" id="UP000494206"/>
    </source>
</evidence>
<proteinExistence type="predicted"/>
<accession>A0A8S1FGE3</accession>
<evidence type="ECO:0000313" key="1">
    <source>
        <dbReference type="EMBL" id="CAB3411567.1"/>
    </source>
</evidence>